<dbReference type="InterPro" id="IPR000834">
    <property type="entry name" value="Peptidase_M14"/>
</dbReference>
<dbReference type="GO" id="GO:0006508">
    <property type="term" value="P:proteolysis"/>
    <property type="evidence" value="ECO:0007669"/>
    <property type="project" value="UniProtKB-KW"/>
</dbReference>
<dbReference type="SUPFAM" id="SSF54897">
    <property type="entry name" value="Protease propeptides/inhibitors"/>
    <property type="match status" value="1"/>
</dbReference>
<dbReference type="InterPro" id="IPR003146">
    <property type="entry name" value="M14A_act_pep"/>
</dbReference>
<dbReference type="PANTHER" id="PTHR11705:SF91">
    <property type="entry name" value="FI01817P-RELATED"/>
    <property type="match status" value="1"/>
</dbReference>
<keyword evidence="7" id="KW-0378">Hydrolase</keyword>
<keyword evidence="8" id="KW-0862">Zinc</keyword>
<keyword evidence="10" id="KW-1015">Disulfide bond</keyword>
<dbReference type="AlphaFoldDB" id="A0A915EX34"/>
<dbReference type="WBParaSite" id="maker-E.canG7_contigs_3694-snap-gene-0.45-mRNA-1">
    <property type="protein sequence ID" value="maker-E.canG7_contigs_3694-snap-gene-0.45-mRNA-1"/>
    <property type="gene ID" value="EcG7_04777"/>
</dbReference>
<dbReference type="PANTHER" id="PTHR11705">
    <property type="entry name" value="PROTEASE FAMILY M14 CARBOXYPEPTIDASE A,B"/>
    <property type="match status" value="1"/>
</dbReference>
<dbReference type="Pfam" id="PF02244">
    <property type="entry name" value="Propep_M14"/>
    <property type="match status" value="1"/>
</dbReference>
<dbReference type="InterPro" id="IPR057246">
    <property type="entry name" value="CARBOXYPEPT_ZN_1"/>
</dbReference>
<evidence type="ECO:0000256" key="10">
    <source>
        <dbReference type="ARBA" id="ARBA00023157"/>
    </source>
</evidence>
<feature type="domain" description="Peptidase M14" evidence="12">
    <location>
        <begin position="130"/>
        <end position="430"/>
    </location>
</feature>
<dbReference type="Proteomes" id="UP000887562">
    <property type="component" value="Unplaced"/>
</dbReference>
<evidence type="ECO:0000256" key="5">
    <source>
        <dbReference type="ARBA" id="ARBA00022723"/>
    </source>
</evidence>
<evidence type="ECO:0000256" key="8">
    <source>
        <dbReference type="ARBA" id="ARBA00022833"/>
    </source>
</evidence>
<keyword evidence="6" id="KW-0732">Signal</keyword>
<evidence type="ECO:0000256" key="7">
    <source>
        <dbReference type="ARBA" id="ARBA00022801"/>
    </source>
</evidence>
<evidence type="ECO:0000256" key="1">
    <source>
        <dbReference type="ARBA" id="ARBA00001947"/>
    </source>
</evidence>
<dbReference type="PRINTS" id="PR00765">
    <property type="entry name" value="CRBOXYPTASEA"/>
</dbReference>
<evidence type="ECO:0000256" key="2">
    <source>
        <dbReference type="ARBA" id="ARBA00005988"/>
    </source>
</evidence>
<evidence type="ECO:0000313" key="14">
    <source>
        <dbReference type="WBParaSite" id="maker-E.canG7_contigs_3694-snap-gene-0.45-mRNA-1"/>
    </source>
</evidence>
<dbReference type="InterPro" id="IPR036990">
    <property type="entry name" value="M14A-like_propep"/>
</dbReference>
<evidence type="ECO:0000256" key="6">
    <source>
        <dbReference type="ARBA" id="ARBA00022729"/>
    </source>
</evidence>
<evidence type="ECO:0000256" key="4">
    <source>
        <dbReference type="ARBA" id="ARBA00022670"/>
    </source>
</evidence>
<accession>A0A915EX34</accession>
<dbReference type="GO" id="GO:0004181">
    <property type="term" value="F:metallocarboxypeptidase activity"/>
    <property type="evidence" value="ECO:0007669"/>
    <property type="project" value="InterPro"/>
</dbReference>
<keyword evidence="3" id="KW-0121">Carboxypeptidase</keyword>
<keyword evidence="4" id="KW-0645">Protease</keyword>
<keyword evidence="9" id="KW-0482">Metalloprotease</keyword>
<dbReference type="SMART" id="SM00631">
    <property type="entry name" value="Zn_pept"/>
    <property type="match status" value="1"/>
</dbReference>
<dbReference type="SUPFAM" id="SSF53187">
    <property type="entry name" value="Zn-dependent exopeptidases"/>
    <property type="match status" value="1"/>
</dbReference>
<dbReference type="PROSITE" id="PS00132">
    <property type="entry name" value="CARBOXYPEPT_ZN_1"/>
    <property type="match status" value="1"/>
</dbReference>
<keyword evidence="13" id="KW-1185">Reference proteome</keyword>
<dbReference type="PROSITE" id="PS52035">
    <property type="entry name" value="PEPTIDASE_M14"/>
    <property type="match status" value="1"/>
</dbReference>
<dbReference type="Gene3D" id="3.30.70.340">
    <property type="entry name" value="Metallocarboxypeptidase-like"/>
    <property type="match status" value="1"/>
</dbReference>
<keyword evidence="5" id="KW-0479">Metal-binding</keyword>
<dbReference type="CDD" id="cd03860">
    <property type="entry name" value="M14_CP_A-B_like"/>
    <property type="match status" value="1"/>
</dbReference>
<dbReference type="Pfam" id="PF00246">
    <property type="entry name" value="Peptidase_M14"/>
    <property type="match status" value="1"/>
</dbReference>
<sequence>MVNWIKVIAIFLVLHFVYCAGSTFRRHRIYRLRIPRDVAKSFMEALEAGEDNTQYDILQSHRLRGDYLDIMVGPSALKEFKKLIQAHKVSAQIIDNDVERSIKRSKRANMRAMSRIRSRRSSGRLMSHDAYFPFTVMENNLREIAEKVQIATLEELGKTIEGRSIWLLKISTNRSLPIIWIDAGIHAREWIAPASALYIIDRLLSWKGSKVLQKYQFYVAPEINPDGYAFSFTRSRYWRKNRNKTAHSDCYGVDLNRNFPFKWGFSGSSSNPCGEIFRGLSAADQAETQSIVKKLTSIANQTKLFITLHSYGQLILTPYGFQRGLRPANYDELLRLTLKTIYRIWKQHGDVYSTGSAADLLCSSKTSLDITSDAAAGGSDDFACGSLKIPYTYTFELPDLGSYNFLLPPAYITLVGEEMWTALETFVGHMK</sequence>
<reference evidence="14" key="1">
    <citation type="submission" date="2022-11" db="UniProtKB">
        <authorList>
            <consortium name="WormBaseParasite"/>
        </authorList>
    </citation>
    <scope>IDENTIFICATION</scope>
</reference>
<protein>
    <submittedName>
        <fullName evidence="14">Peptidase M14 carboxypeptidase A domain-containing protein</fullName>
    </submittedName>
</protein>
<evidence type="ECO:0000259" key="12">
    <source>
        <dbReference type="PROSITE" id="PS52035"/>
    </source>
</evidence>
<organism evidence="13 14">
    <name type="scientific">Echinococcus canadensis</name>
    <dbReference type="NCBI Taxonomy" id="519352"/>
    <lineage>
        <taxon>Eukaryota</taxon>
        <taxon>Metazoa</taxon>
        <taxon>Spiralia</taxon>
        <taxon>Lophotrochozoa</taxon>
        <taxon>Platyhelminthes</taxon>
        <taxon>Cestoda</taxon>
        <taxon>Eucestoda</taxon>
        <taxon>Cyclophyllidea</taxon>
        <taxon>Taeniidae</taxon>
        <taxon>Echinococcus</taxon>
        <taxon>Echinococcus canadensis group</taxon>
    </lineage>
</organism>
<proteinExistence type="inferred from homology"/>
<evidence type="ECO:0000256" key="11">
    <source>
        <dbReference type="PROSITE-ProRule" id="PRU01379"/>
    </source>
</evidence>
<feature type="active site" description="Proton donor/acceptor" evidence="11">
    <location>
        <position position="396"/>
    </location>
</feature>
<evidence type="ECO:0000313" key="13">
    <source>
        <dbReference type="Proteomes" id="UP000887562"/>
    </source>
</evidence>
<comment type="similarity">
    <text evidence="2 11">Belongs to the peptidase M14 family.</text>
</comment>
<dbReference type="FunFam" id="3.40.630.10:FF:000084">
    <property type="entry name" value="Carboxypeptidase B2"/>
    <property type="match status" value="1"/>
</dbReference>
<dbReference type="Gene3D" id="3.40.630.10">
    <property type="entry name" value="Zn peptidases"/>
    <property type="match status" value="1"/>
</dbReference>
<evidence type="ECO:0000256" key="3">
    <source>
        <dbReference type="ARBA" id="ARBA00022645"/>
    </source>
</evidence>
<comment type="cofactor">
    <cofactor evidence="1">
        <name>Zn(2+)</name>
        <dbReference type="ChEBI" id="CHEBI:29105"/>
    </cofactor>
</comment>
<dbReference type="GO" id="GO:0008270">
    <property type="term" value="F:zinc ion binding"/>
    <property type="evidence" value="ECO:0007669"/>
    <property type="project" value="InterPro"/>
</dbReference>
<dbReference type="GO" id="GO:0005615">
    <property type="term" value="C:extracellular space"/>
    <property type="evidence" value="ECO:0007669"/>
    <property type="project" value="TreeGrafter"/>
</dbReference>
<name>A0A915EX34_9CEST</name>
<evidence type="ECO:0000256" key="9">
    <source>
        <dbReference type="ARBA" id="ARBA00023049"/>
    </source>
</evidence>